<sequence length="666" mass="71648">MLLSNRCNSHRGIREHTSLVLRTVALFASLTLPDHTKAQTLSPNYTITTVYETVENTYTITSTLSSCDIWTGLPQCNELVWPTLASNSTSTTTYTTPPPSTVSTLDPAITSISAPRGGFVLEEAFGGLYFQLDDDTGRVVLAAPGQDRLVSLTLGDNVENLLQNSRDRSEIVFLRYNATANQALEQESASVSSLLREIRHTVDTAGTLQSSDYVGEWVWNTTIGQVELNQNGRRWIIYKVAGNANSPALRSRDGLAKRENFYDLYMLPNDILVPEDSILQKAQFIANEDSRYETSYFSSLKATSTVSQSSSLSATKTISTTDSSSTTSSTMLDAYDVITSLGLEGYCSSILSYNSQTTTITSTSISLSTSYYALFTDPSSISTSTTTAGESSATVFISASVGTRKRDFTANQRSPEDQLTGYPTNSILSACSKAASSPTGTITETASSLTFSDVIEPISSTTQFGIGNTTATTTIPVVTETVKAIGGYKLVYNDLSDHSGPYYGQYISNTTGNPIGYTGATVDIPSLKWSPYYFETIRSYGLTRKYEIPGGQTLLTVLIWLGAGGPNAQGSVGDYSVYEFPVNGLQNSDYVPIYFNFNSTTVVMTPDNSNNPVSDPTFWICGAGGSNMMFLADAATLMALADFDAVINNPAADCINSGLTALQGGF</sequence>
<name>A0AAN8PPK8_9PEZI</name>
<dbReference type="AlphaFoldDB" id="A0AAN8PPK8"/>
<gene>
    <name evidence="1" type="ORF">TWF506_005342</name>
</gene>
<evidence type="ECO:0000313" key="2">
    <source>
        <dbReference type="Proteomes" id="UP001307849"/>
    </source>
</evidence>
<accession>A0AAN8PPK8</accession>
<reference evidence="1 2" key="1">
    <citation type="submission" date="2019-10" db="EMBL/GenBank/DDBJ databases">
        <authorList>
            <person name="Palmer J.M."/>
        </authorList>
    </citation>
    <scope>NUCLEOTIDE SEQUENCE [LARGE SCALE GENOMIC DNA]</scope>
    <source>
        <strain evidence="1 2">TWF506</strain>
    </source>
</reference>
<organism evidence="1 2">
    <name type="scientific">Arthrobotrys conoides</name>
    <dbReference type="NCBI Taxonomy" id="74498"/>
    <lineage>
        <taxon>Eukaryota</taxon>
        <taxon>Fungi</taxon>
        <taxon>Dikarya</taxon>
        <taxon>Ascomycota</taxon>
        <taxon>Pezizomycotina</taxon>
        <taxon>Orbiliomycetes</taxon>
        <taxon>Orbiliales</taxon>
        <taxon>Orbiliaceae</taxon>
        <taxon>Arthrobotrys</taxon>
    </lineage>
</organism>
<keyword evidence="2" id="KW-1185">Reference proteome</keyword>
<evidence type="ECO:0000313" key="1">
    <source>
        <dbReference type="EMBL" id="KAK6518183.1"/>
    </source>
</evidence>
<comment type="caution">
    <text evidence="1">The sequence shown here is derived from an EMBL/GenBank/DDBJ whole genome shotgun (WGS) entry which is preliminary data.</text>
</comment>
<dbReference type="EMBL" id="JAVHJM010000002">
    <property type="protein sequence ID" value="KAK6518183.1"/>
    <property type="molecule type" value="Genomic_DNA"/>
</dbReference>
<dbReference type="Proteomes" id="UP001307849">
    <property type="component" value="Unassembled WGS sequence"/>
</dbReference>
<proteinExistence type="predicted"/>
<protein>
    <submittedName>
        <fullName evidence="1">Uncharacterized protein</fullName>
    </submittedName>
</protein>